<evidence type="ECO:0008006" key="10">
    <source>
        <dbReference type="Google" id="ProtNLM"/>
    </source>
</evidence>
<dbReference type="InterPro" id="IPR029008">
    <property type="entry name" value="EMC6-like"/>
</dbReference>
<accession>A0ABP0GMD3</accession>
<dbReference type="Pfam" id="PF07019">
    <property type="entry name" value="EMC6"/>
    <property type="match status" value="1"/>
</dbReference>
<dbReference type="Proteomes" id="UP001642483">
    <property type="component" value="Unassembled WGS sequence"/>
</dbReference>
<dbReference type="PANTHER" id="PTHR12906:SF0">
    <property type="entry name" value="GEL COMPLEX SUBUNIT OPTI"/>
    <property type="match status" value="1"/>
</dbReference>
<dbReference type="PANTHER" id="PTHR12906">
    <property type="entry name" value="PROTEIN C20ORF24 RAB5-INTERACTING PROTEIN"/>
    <property type="match status" value="1"/>
</dbReference>
<evidence type="ECO:0000256" key="6">
    <source>
        <dbReference type="ARBA" id="ARBA00023136"/>
    </source>
</evidence>
<evidence type="ECO:0000313" key="8">
    <source>
        <dbReference type="EMBL" id="CAK8692193.1"/>
    </source>
</evidence>
<evidence type="ECO:0000313" key="9">
    <source>
        <dbReference type="Proteomes" id="UP001642483"/>
    </source>
</evidence>
<feature type="transmembrane region" description="Helical" evidence="7">
    <location>
        <begin position="36"/>
        <end position="69"/>
    </location>
</feature>
<evidence type="ECO:0000256" key="4">
    <source>
        <dbReference type="ARBA" id="ARBA00022824"/>
    </source>
</evidence>
<sequence>MKNPQGVYERAFTRNSPWPDKEELLDVVYWSRQILAIIIGVAFGILPLAGIFAIVLYCGITTLAMNVYVSEFQKQDLEEYGGFFELAKEGFMSAFASFLVVWIIVYSSMHASL</sequence>
<name>A0ABP0GMD3_CLALP</name>
<keyword evidence="4" id="KW-0256">Endoplasmic reticulum</keyword>
<comment type="similarity">
    <text evidence="2">Belongs to the EMC6 family.</text>
</comment>
<reference evidence="8 9" key="1">
    <citation type="submission" date="2024-02" db="EMBL/GenBank/DDBJ databases">
        <authorList>
            <person name="Daric V."/>
            <person name="Darras S."/>
        </authorList>
    </citation>
    <scope>NUCLEOTIDE SEQUENCE [LARGE SCALE GENOMIC DNA]</scope>
</reference>
<evidence type="ECO:0000256" key="3">
    <source>
        <dbReference type="ARBA" id="ARBA00022692"/>
    </source>
</evidence>
<comment type="subcellular location">
    <subcellularLocation>
        <location evidence="1">Endoplasmic reticulum membrane</location>
        <topology evidence="1">Multi-pass membrane protein</topology>
    </subcellularLocation>
</comment>
<dbReference type="EMBL" id="CAWYQH010000130">
    <property type="protein sequence ID" value="CAK8692193.1"/>
    <property type="molecule type" value="Genomic_DNA"/>
</dbReference>
<keyword evidence="5 7" id="KW-1133">Transmembrane helix</keyword>
<feature type="transmembrane region" description="Helical" evidence="7">
    <location>
        <begin position="90"/>
        <end position="109"/>
    </location>
</feature>
<evidence type="ECO:0000256" key="5">
    <source>
        <dbReference type="ARBA" id="ARBA00022989"/>
    </source>
</evidence>
<keyword evidence="3 7" id="KW-0812">Transmembrane</keyword>
<evidence type="ECO:0000256" key="1">
    <source>
        <dbReference type="ARBA" id="ARBA00004477"/>
    </source>
</evidence>
<protein>
    <recommendedName>
        <fullName evidence="10">Rab5-interacting protein</fullName>
    </recommendedName>
</protein>
<evidence type="ECO:0000256" key="7">
    <source>
        <dbReference type="SAM" id="Phobius"/>
    </source>
</evidence>
<organism evidence="8 9">
    <name type="scientific">Clavelina lepadiformis</name>
    <name type="common">Light-bulb sea squirt</name>
    <name type="synonym">Ascidia lepadiformis</name>
    <dbReference type="NCBI Taxonomy" id="159417"/>
    <lineage>
        <taxon>Eukaryota</taxon>
        <taxon>Metazoa</taxon>
        <taxon>Chordata</taxon>
        <taxon>Tunicata</taxon>
        <taxon>Ascidiacea</taxon>
        <taxon>Aplousobranchia</taxon>
        <taxon>Clavelinidae</taxon>
        <taxon>Clavelina</taxon>
    </lineage>
</organism>
<comment type="caution">
    <text evidence="8">The sequence shown here is derived from an EMBL/GenBank/DDBJ whole genome shotgun (WGS) entry which is preliminary data.</text>
</comment>
<evidence type="ECO:0000256" key="2">
    <source>
        <dbReference type="ARBA" id="ARBA00009436"/>
    </source>
</evidence>
<keyword evidence="9" id="KW-1185">Reference proteome</keyword>
<gene>
    <name evidence="8" type="ORF">CVLEPA_LOCUS24926</name>
</gene>
<keyword evidence="6 7" id="KW-0472">Membrane</keyword>
<proteinExistence type="inferred from homology"/>
<dbReference type="InterPro" id="IPR010742">
    <property type="entry name" value="RCAF1"/>
</dbReference>